<dbReference type="InterPro" id="IPR036047">
    <property type="entry name" value="F-box-like_dom_sf"/>
</dbReference>
<evidence type="ECO:0000313" key="3">
    <source>
        <dbReference type="Proteomes" id="UP000447873"/>
    </source>
</evidence>
<dbReference type="SUPFAM" id="SSF81383">
    <property type="entry name" value="F-box domain"/>
    <property type="match status" value="1"/>
</dbReference>
<dbReference type="InterPro" id="IPR001810">
    <property type="entry name" value="F-box_dom"/>
</dbReference>
<organism evidence="2 3">
    <name type="scientific">Venturia inaequalis</name>
    <name type="common">Apple scab fungus</name>
    <dbReference type="NCBI Taxonomy" id="5025"/>
    <lineage>
        <taxon>Eukaryota</taxon>
        <taxon>Fungi</taxon>
        <taxon>Dikarya</taxon>
        <taxon>Ascomycota</taxon>
        <taxon>Pezizomycotina</taxon>
        <taxon>Dothideomycetes</taxon>
        <taxon>Pleosporomycetidae</taxon>
        <taxon>Venturiales</taxon>
        <taxon>Venturiaceae</taxon>
        <taxon>Venturia</taxon>
    </lineage>
</organism>
<feature type="domain" description="F-box" evidence="1">
    <location>
        <begin position="31"/>
        <end position="75"/>
    </location>
</feature>
<evidence type="ECO:0000259" key="1">
    <source>
        <dbReference type="PROSITE" id="PS50181"/>
    </source>
</evidence>
<dbReference type="PROSITE" id="PS50181">
    <property type="entry name" value="FBOX"/>
    <property type="match status" value="1"/>
</dbReference>
<protein>
    <recommendedName>
        <fullName evidence="1">F-box domain-containing protein</fullName>
    </recommendedName>
</protein>
<sequence length="576" mass="64180">MSQPRPSTSGSILTFFLDRPLGDHARTLTATEHIHKLPNEMKLHVASYLSTKDFLSLHKSSRTMRDILHNQFLDLHRIVHVTLTRPSLTRLKRLAIHPLRTEVKEIAIVVTKYDMRAVRNLDSTHPTLAQFTSSGMDVANLAVALSGFQNCAKVDMIYGNPSSPPISHAPMFLARSTCGSASATPAALRGASATILAAMTAAVSGTSDSHMSHLVCQILDYSSAKDDAAWEKAIMVGQPALHSLQKLDIELITNGQENPLRRIFNVAPNLRSLFLKFREGVSPVHGSSMRLGDPFNASSTLPSIPAAFPPIFWYHNGLESLTISNTPSGPKIQIDSNILSDFLQRRERSLRKLHLTGVTFEKPTGFLLLLDCIDKYLHLNDIKFCELGLADNMKPVWQFQSQPDSPRESLVHLRGKEWEEIYAPCTLVAWSKAREQAGREQNWPLGFQLALTSSLEASKPPSRLSVIQEFRFGKVGPSKSRFLIHIIFSSLEEIGLMESNFPTTVKEEAPVTNELVVMVSRCWFPTGPVERQGGNLKFTELKSSHIKDWQFPRRAQSGFYDASAIAWSLSFMASKR</sequence>
<comment type="caution">
    <text evidence="2">The sequence shown here is derived from an EMBL/GenBank/DDBJ whole genome shotgun (WGS) entry which is preliminary data.</text>
</comment>
<dbReference type="EMBL" id="WNWS01000048">
    <property type="protein sequence ID" value="KAE9984627.1"/>
    <property type="molecule type" value="Genomic_DNA"/>
</dbReference>
<evidence type="ECO:0000313" key="2">
    <source>
        <dbReference type="EMBL" id="KAE9984627.1"/>
    </source>
</evidence>
<dbReference type="Proteomes" id="UP000447873">
    <property type="component" value="Unassembled WGS sequence"/>
</dbReference>
<gene>
    <name evidence="2" type="ORF">EG328_008461</name>
</gene>
<proteinExistence type="predicted"/>
<dbReference type="AlphaFoldDB" id="A0A8H3Z8S7"/>
<name>A0A8H3Z8S7_VENIN</name>
<dbReference type="CDD" id="cd09917">
    <property type="entry name" value="F-box_SF"/>
    <property type="match status" value="1"/>
</dbReference>
<dbReference type="Pfam" id="PF00646">
    <property type="entry name" value="F-box"/>
    <property type="match status" value="1"/>
</dbReference>
<reference evidence="2 3" key="1">
    <citation type="submission" date="2018-12" db="EMBL/GenBank/DDBJ databases">
        <title>Venturia inaequalis Genome Resource.</title>
        <authorList>
            <person name="Lichtner F.J."/>
        </authorList>
    </citation>
    <scope>NUCLEOTIDE SEQUENCE [LARGE SCALE GENOMIC DNA]</scope>
    <source>
        <strain evidence="2 3">120213</strain>
    </source>
</reference>
<accession>A0A8H3Z8S7</accession>